<dbReference type="GO" id="GO:0009249">
    <property type="term" value="P:protein lipoylation"/>
    <property type="evidence" value="ECO:0007669"/>
    <property type="project" value="InterPro"/>
</dbReference>
<dbReference type="NCBIfam" id="NF010925">
    <property type="entry name" value="PRK14345.1"/>
    <property type="match status" value="1"/>
</dbReference>
<dbReference type="FunFam" id="3.30.930.10:FF:000035">
    <property type="entry name" value="Putative lipoyltransferase 2, mitochondrial"/>
    <property type="match status" value="1"/>
</dbReference>
<dbReference type="PANTHER" id="PTHR10993">
    <property type="entry name" value="OCTANOYLTRANSFERASE"/>
    <property type="match status" value="1"/>
</dbReference>
<dbReference type="HAMAP" id="MF_00013">
    <property type="entry name" value="LipB"/>
    <property type="match status" value="1"/>
</dbReference>
<dbReference type="EC" id="2.3.1.181" evidence="2"/>
<dbReference type="EMBL" id="BK032514">
    <property type="protein sequence ID" value="DAF45274.1"/>
    <property type="molecule type" value="Genomic_DNA"/>
</dbReference>
<dbReference type="GO" id="GO:0033819">
    <property type="term" value="F:lipoyl(octanoyl) transferase activity"/>
    <property type="evidence" value="ECO:0007669"/>
    <property type="project" value="UniProtKB-EC"/>
</dbReference>
<keyword evidence="5" id="KW-0012">Acyltransferase</keyword>
<dbReference type="PIRSF" id="PIRSF016262">
    <property type="entry name" value="LPLase"/>
    <property type="match status" value="1"/>
</dbReference>
<dbReference type="InterPro" id="IPR045864">
    <property type="entry name" value="aa-tRNA-synth_II/BPL/LPL"/>
</dbReference>
<dbReference type="Gene3D" id="3.30.930.10">
    <property type="entry name" value="Bira Bifunctional Protein, Domain 2"/>
    <property type="match status" value="1"/>
</dbReference>
<dbReference type="SUPFAM" id="SSF55681">
    <property type="entry name" value="Class II aaRS and biotin synthetases"/>
    <property type="match status" value="1"/>
</dbReference>
<dbReference type="Pfam" id="PF21948">
    <property type="entry name" value="LplA-B_cat"/>
    <property type="match status" value="1"/>
</dbReference>
<dbReference type="PANTHER" id="PTHR10993:SF12">
    <property type="entry name" value="OCTANOYLTRANSFERASE"/>
    <property type="match status" value="1"/>
</dbReference>
<dbReference type="InterPro" id="IPR004143">
    <property type="entry name" value="BPL_LPL_catalytic"/>
</dbReference>
<keyword evidence="3" id="KW-0963">Cytoplasm</keyword>
<evidence type="ECO:0000256" key="3">
    <source>
        <dbReference type="ARBA" id="ARBA00022490"/>
    </source>
</evidence>
<name>A0A8S5S3K8_9CAUD</name>
<evidence type="ECO:0000256" key="2">
    <source>
        <dbReference type="ARBA" id="ARBA00012334"/>
    </source>
</evidence>
<organism evidence="7">
    <name type="scientific">Siphoviridae sp. ctBLh2</name>
    <dbReference type="NCBI Taxonomy" id="2827803"/>
    <lineage>
        <taxon>Viruses</taxon>
        <taxon>Duplodnaviria</taxon>
        <taxon>Heunggongvirae</taxon>
        <taxon>Uroviricota</taxon>
        <taxon>Caudoviricetes</taxon>
    </lineage>
</organism>
<protein>
    <recommendedName>
        <fullName evidence="2">lipoyl(octanoyl) transferase</fullName>
        <ecNumber evidence="2">2.3.1.181</ecNumber>
    </recommendedName>
</protein>
<feature type="domain" description="BPL/LPL catalytic" evidence="6">
    <location>
        <begin position="57"/>
        <end position="249"/>
    </location>
</feature>
<keyword evidence="4" id="KW-0808">Transferase</keyword>
<dbReference type="NCBIfam" id="TIGR00214">
    <property type="entry name" value="lipB"/>
    <property type="match status" value="1"/>
</dbReference>
<dbReference type="PROSITE" id="PS01313">
    <property type="entry name" value="LIPB"/>
    <property type="match status" value="1"/>
</dbReference>
<reference evidence="7" key="1">
    <citation type="journal article" date="2021" name="Proc. Natl. Acad. Sci. U.S.A.">
        <title>A Catalog of Tens of Thousands of Viruses from Human Metagenomes Reveals Hidden Associations with Chronic Diseases.</title>
        <authorList>
            <person name="Tisza M.J."/>
            <person name="Buck C.B."/>
        </authorList>
    </citation>
    <scope>NUCLEOTIDE SEQUENCE</scope>
    <source>
        <strain evidence="7">CtBLh2</strain>
    </source>
</reference>
<dbReference type="PROSITE" id="PS51733">
    <property type="entry name" value="BPL_LPL_CATALYTIC"/>
    <property type="match status" value="1"/>
</dbReference>
<evidence type="ECO:0000313" key="7">
    <source>
        <dbReference type="EMBL" id="DAF45274.1"/>
    </source>
</evidence>
<dbReference type="InterPro" id="IPR000544">
    <property type="entry name" value="Octanoyltransferase"/>
</dbReference>
<dbReference type="InterPro" id="IPR020605">
    <property type="entry name" value="Octanoyltransferase_CS"/>
</dbReference>
<proteinExistence type="inferred from homology"/>
<evidence type="ECO:0000256" key="5">
    <source>
        <dbReference type="ARBA" id="ARBA00023315"/>
    </source>
</evidence>
<comment type="pathway">
    <text evidence="1">Protein modification; protein lipoylation via endogenous pathway; protein N(6)-(lipoyl)lysine from octanoyl-[acyl-carrier-protein]: step 1/2.</text>
</comment>
<evidence type="ECO:0000256" key="1">
    <source>
        <dbReference type="ARBA" id="ARBA00004821"/>
    </source>
</evidence>
<dbReference type="CDD" id="cd16444">
    <property type="entry name" value="LipB"/>
    <property type="match status" value="1"/>
</dbReference>
<sequence>MKAYCRDLGLMDYKACWDLQQELFDALVARKRAERDAGGSTVFPAGDSAEEHSATDDDPVGTVLLVEHPPVYTLGKSGHAENLLIPREMLERMGARFYHIDRGGDITFHGPGQLVCYPILDLERLGIGLRAYIAALEEAVIRTVARQGIEAGRIDGASGVWLGKGVTPGGKGPVRKICAIGVRSSRYVTMHGFALNVSTDLAWFSRINPCGFTDRGVASILSETGRNVPMEEVKRSVVELLSEILNVKIYKQ</sequence>
<accession>A0A8S5S3K8</accession>
<evidence type="ECO:0000259" key="6">
    <source>
        <dbReference type="PROSITE" id="PS51733"/>
    </source>
</evidence>
<evidence type="ECO:0000256" key="4">
    <source>
        <dbReference type="ARBA" id="ARBA00022679"/>
    </source>
</evidence>